<reference evidence="1" key="1">
    <citation type="submission" date="2009-02" db="EMBL/GenBank/DDBJ databases">
        <title>The Genome Sequence of Ajellomyces capsulatus strain G186AR.</title>
        <authorList>
            <consortium name="The Broad Institute Genome Sequencing Platform"/>
            <person name="Champion M."/>
            <person name="Cuomo C."/>
            <person name="Ma L.-J."/>
            <person name="Henn M.R."/>
            <person name="Sil A."/>
            <person name="Goldman B."/>
            <person name="Young S.K."/>
            <person name="Kodira C.D."/>
            <person name="Zeng Q."/>
            <person name="Koehrsen M."/>
            <person name="Alvarado L."/>
            <person name="Berlin A."/>
            <person name="Borenstein D."/>
            <person name="Chen Z."/>
            <person name="Engels R."/>
            <person name="Freedman E."/>
            <person name="Gellesch M."/>
            <person name="Goldberg J."/>
            <person name="Griggs A."/>
            <person name="Gujja S."/>
            <person name="Heiman D."/>
            <person name="Hepburn T."/>
            <person name="Howarth C."/>
            <person name="Jen D."/>
            <person name="Larson L."/>
            <person name="Lewis B."/>
            <person name="Mehta T."/>
            <person name="Park D."/>
            <person name="Pearson M."/>
            <person name="Roberts A."/>
            <person name="Saif S."/>
            <person name="Shea T."/>
            <person name="Shenoy N."/>
            <person name="Sisk P."/>
            <person name="Stolte C."/>
            <person name="Sykes S."/>
            <person name="Walk T."/>
            <person name="White J."/>
            <person name="Yandava C."/>
            <person name="Klein B."/>
            <person name="McEwen J.G."/>
            <person name="Puccia R."/>
            <person name="Goldman G.H."/>
            <person name="Felipe M.S."/>
            <person name="Nino-Vega G."/>
            <person name="San-Blas G."/>
            <person name="Taylor J."/>
            <person name="Mendoza L."/>
            <person name="Galagan J."/>
            <person name="Nusbaum C."/>
            <person name="Birren B."/>
        </authorList>
    </citation>
    <scope>NUCLEOTIDE SEQUENCE</scope>
    <source>
        <strain evidence="1">G186AR</strain>
    </source>
</reference>
<dbReference type="InParanoid" id="C0NKP0"/>
<evidence type="ECO:0000313" key="2">
    <source>
        <dbReference type="Proteomes" id="UP000001631"/>
    </source>
</evidence>
<dbReference type="RefSeq" id="XP_045288912.1">
    <property type="nucleotide sequence ID" value="XM_045430769.1"/>
</dbReference>
<sequence>MSIFNTTRLACCSNLSEREHRDIRRPKRHRGLSLDTEVAVYPVIDSMGVKIYIVSSGSWIFYKLVFSREKHRRKDFVIKDRPLLSLPVKLSQPSLCALASQRRPALRWHQGIWHSDGERSGIAIRVLLSQKNLKLEGGFNEAFIMKTNNGRHVVVKFPMSVAGPAPYVTNSEVPTIAYSPLDWSDDPSNPIGSAYIILEHTGKVALQKVWDELLSDKKVKTIDAIYTDIAPTCKLNFSAYGSLYFTDTAFLDVDSKQKLENDSTFCVRPHCKRTFWDCNVEELRYYTYKEPNRRPWRDLFSYASALIDVGFARQPPPDYPLLLQQRASYQVFMDKHLNQLKNGHACLLQSYKTPSNSVQLYTHSVPPGPTQEEHWQSTSVKPAFEYTHDFPDFASIPSGGTLENTDASLCYQSYELGWATLALQLGATRKIDQSLLRPFNYCHRTWGDSFVPFTTGLMRLKEERLEIYENILEFSQDMIETWVESDGWVCVDRWEDVKRAHTYFFDTLMANIEDDKDRGDLRRMWPFDACISDRE</sequence>
<proteinExistence type="predicted"/>
<dbReference type="Proteomes" id="UP000001631">
    <property type="component" value="Unassembled WGS sequence"/>
</dbReference>
<name>C0NKP0_AJECG</name>
<dbReference type="HOGENOM" id="CLU_508943_0_0_1"/>
<evidence type="ECO:0000313" key="1">
    <source>
        <dbReference type="EMBL" id="EEH08431.1"/>
    </source>
</evidence>
<accession>C0NKP0</accession>
<evidence type="ECO:0008006" key="3">
    <source>
        <dbReference type="Google" id="ProtNLM"/>
    </source>
</evidence>
<dbReference type="InterPro" id="IPR051035">
    <property type="entry name" value="Mito_inheritance_9"/>
</dbReference>
<dbReference type="VEuPathDB" id="FungiDB:I7I50_00386"/>
<dbReference type="STRING" id="447093.C0NKP0"/>
<dbReference type="GeneID" id="69036736"/>
<dbReference type="PANTHER" id="PTHR36091">
    <property type="entry name" value="ALTERED INHERITANCE OF MITOCHONDRIA PROTEIN 9, MITOCHONDRIAL"/>
    <property type="match status" value="1"/>
</dbReference>
<keyword evidence="2" id="KW-1185">Reference proteome</keyword>
<dbReference type="EMBL" id="GG663366">
    <property type="protein sequence ID" value="EEH08431.1"/>
    <property type="molecule type" value="Genomic_DNA"/>
</dbReference>
<dbReference type="GO" id="GO:0005739">
    <property type="term" value="C:mitochondrion"/>
    <property type="evidence" value="ECO:0007669"/>
    <property type="project" value="TreeGrafter"/>
</dbReference>
<gene>
    <name evidence="1" type="ORF">HCBG_03720</name>
</gene>
<dbReference type="AlphaFoldDB" id="C0NKP0"/>
<organism evidence="1 2">
    <name type="scientific">Ajellomyces capsulatus (strain G186AR / H82 / ATCC MYA-2454 / RMSCC 2432)</name>
    <name type="common">Darling's disease fungus</name>
    <name type="synonym">Histoplasma capsulatum</name>
    <dbReference type="NCBI Taxonomy" id="447093"/>
    <lineage>
        <taxon>Eukaryota</taxon>
        <taxon>Fungi</taxon>
        <taxon>Dikarya</taxon>
        <taxon>Ascomycota</taxon>
        <taxon>Pezizomycotina</taxon>
        <taxon>Eurotiomycetes</taxon>
        <taxon>Eurotiomycetidae</taxon>
        <taxon>Onygenales</taxon>
        <taxon>Ajellomycetaceae</taxon>
        <taxon>Histoplasma</taxon>
    </lineage>
</organism>
<protein>
    <recommendedName>
        <fullName evidence="3">Phosphotransferase enzyme family protein</fullName>
    </recommendedName>
</protein>
<dbReference type="PANTHER" id="PTHR36091:SF1">
    <property type="entry name" value="ALTERED INHERITANCE OF MITOCHONDRIA PROTEIN 9, MITOCHONDRIAL"/>
    <property type="match status" value="1"/>
</dbReference>